<gene>
    <name evidence="1" type="ORF">QYC35_08895</name>
</gene>
<dbReference type="EMBL" id="JAUIQT010000002">
    <property type="protein sequence ID" value="MDN4834297.1"/>
    <property type="molecule type" value="Genomic_DNA"/>
</dbReference>
<evidence type="ECO:0000313" key="1">
    <source>
        <dbReference type="EMBL" id="MDN4834297.1"/>
    </source>
</evidence>
<dbReference type="AlphaFoldDB" id="A0AAW7N9D0"/>
<proteinExistence type="predicted"/>
<comment type="caution">
    <text evidence="1">The sequence shown here is derived from an EMBL/GenBank/DDBJ whole genome shotgun (WGS) entry which is preliminary data.</text>
</comment>
<dbReference type="Proteomes" id="UP001174888">
    <property type="component" value="Unassembled WGS sequence"/>
</dbReference>
<sequence length="61" mass="7322">MTVMKDIVTFIYDNEIDNYADFLMICIQHSDDWFDVAINYNTLAINKMIDGMWLKKKNELR</sequence>
<protein>
    <submittedName>
        <fullName evidence="1">Uncharacterized protein</fullName>
    </submittedName>
</protein>
<organism evidence="1 2">
    <name type="scientific">Ligilactobacillus salivarius</name>
    <dbReference type="NCBI Taxonomy" id="1624"/>
    <lineage>
        <taxon>Bacteria</taxon>
        <taxon>Bacillati</taxon>
        <taxon>Bacillota</taxon>
        <taxon>Bacilli</taxon>
        <taxon>Lactobacillales</taxon>
        <taxon>Lactobacillaceae</taxon>
        <taxon>Ligilactobacillus</taxon>
    </lineage>
</organism>
<reference evidence="1" key="1">
    <citation type="submission" date="2023-07" db="EMBL/GenBank/DDBJ databases">
        <title>Complete genome sequence of Ligilactobacillus salivarius SRCM217594 isolated from Gallus gallus domesticus feces.</title>
        <authorList>
            <person name="Yang H.-G."/>
            <person name="Ryu M.-S."/>
            <person name="Ha G.-S."/>
            <person name="Yang H.-J."/>
            <person name="Jeong D.-Y."/>
        </authorList>
    </citation>
    <scope>NUCLEOTIDE SEQUENCE</scope>
    <source>
        <strain evidence="1">SRCM217594</strain>
    </source>
</reference>
<accession>A0AAW7N9D0</accession>
<evidence type="ECO:0000313" key="2">
    <source>
        <dbReference type="Proteomes" id="UP001174888"/>
    </source>
</evidence>
<dbReference type="RefSeq" id="WP_301207574.1">
    <property type="nucleotide sequence ID" value="NZ_JAUIQT010000002.1"/>
</dbReference>
<name>A0AAW7N9D0_9LACO</name>